<protein>
    <recommendedName>
        <fullName evidence="1">DUF6985 domain-containing protein</fullName>
    </recommendedName>
</protein>
<feature type="domain" description="DUF6985" evidence="1">
    <location>
        <begin position="8"/>
        <end position="156"/>
    </location>
</feature>
<dbReference type="Pfam" id="PF22481">
    <property type="entry name" value="DUF6985"/>
    <property type="match status" value="1"/>
</dbReference>
<dbReference type="EMBL" id="DQAY01000064">
    <property type="protein sequence ID" value="HCO23636.1"/>
    <property type="molecule type" value="Genomic_DNA"/>
</dbReference>
<comment type="caution">
    <text evidence="2">The sequence shown here is derived from an EMBL/GenBank/DDBJ whole genome shotgun (WGS) entry which is preliminary data.</text>
</comment>
<accession>A0A3D3R4X3</accession>
<proteinExistence type="predicted"/>
<sequence>MEPIHDDVFGELEFDGSWVRQIDITFFGCLENVELCVKGNDENESIFEEQRQTYLQFLECQSEIVSKTEDAIFKYYQKIVDDYRIQFGKSADERMPQVSEKKDLARLLEVCSVIIPMVLRPGEIAIGFLFECSWDPEHGLGVKLRNGKYEVGTQDLLI</sequence>
<evidence type="ECO:0000259" key="1">
    <source>
        <dbReference type="Pfam" id="PF22481"/>
    </source>
</evidence>
<evidence type="ECO:0000313" key="3">
    <source>
        <dbReference type="Proteomes" id="UP000263642"/>
    </source>
</evidence>
<name>A0A3D3R4X3_9PLAN</name>
<evidence type="ECO:0000313" key="2">
    <source>
        <dbReference type="EMBL" id="HCO23636.1"/>
    </source>
</evidence>
<reference evidence="2 3" key="1">
    <citation type="journal article" date="2018" name="Nat. Biotechnol.">
        <title>A standardized bacterial taxonomy based on genome phylogeny substantially revises the tree of life.</title>
        <authorList>
            <person name="Parks D.H."/>
            <person name="Chuvochina M."/>
            <person name="Waite D.W."/>
            <person name="Rinke C."/>
            <person name="Skarshewski A."/>
            <person name="Chaumeil P.A."/>
            <person name="Hugenholtz P."/>
        </authorList>
    </citation>
    <scope>NUCLEOTIDE SEQUENCE [LARGE SCALE GENOMIC DNA]</scope>
    <source>
        <strain evidence="2">UBA9375</strain>
    </source>
</reference>
<dbReference type="AlphaFoldDB" id="A0A3D3R4X3"/>
<dbReference type="InterPro" id="IPR054254">
    <property type="entry name" value="DUF6985"/>
</dbReference>
<gene>
    <name evidence="2" type="ORF">DIT97_11480</name>
</gene>
<organism evidence="2 3">
    <name type="scientific">Gimesia maris</name>
    <dbReference type="NCBI Taxonomy" id="122"/>
    <lineage>
        <taxon>Bacteria</taxon>
        <taxon>Pseudomonadati</taxon>
        <taxon>Planctomycetota</taxon>
        <taxon>Planctomycetia</taxon>
        <taxon>Planctomycetales</taxon>
        <taxon>Planctomycetaceae</taxon>
        <taxon>Gimesia</taxon>
    </lineage>
</organism>
<dbReference type="Proteomes" id="UP000263642">
    <property type="component" value="Unassembled WGS sequence"/>
</dbReference>